<evidence type="ECO:0000256" key="1">
    <source>
        <dbReference type="ARBA" id="ARBA00004609"/>
    </source>
</evidence>
<keyword evidence="5" id="KW-0964">Secreted</keyword>
<keyword evidence="4" id="KW-1003">Cell membrane</keyword>
<evidence type="ECO:0000256" key="2">
    <source>
        <dbReference type="ARBA" id="ARBA00004613"/>
    </source>
</evidence>
<comment type="subcellular location">
    <subcellularLocation>
        <location evidence="1">Cell membrane</location>
        <topology evidence="1">Lipid-anchor</topology>
        <topology evidence="1">GPI-anchor</topology>
    </subcellularLocation>
    <subcellularLocation>
        <location evidence="2">Secreted</location>
    </subcellularLocation>
</comment>
<evidence type="ECO:0000256" key="17">
    <source>
        <dbReference type="SAM" id="Phobius"/>
    </source>
</evidence>
<evidence type="ECO:0000256" key="14">
    <source>
        <dbReference type="ARBA" id="ARBA00023288"/>
    </source>
</evidence>
<evidence type="ECO:0000256" key="6">
    <source>
        <dbReference type="ARBA" id="ARBA00022617"/>
    </source>
</evidence>
<feature type="compositionally biased region" description="Low complexity" evidence="16">
    <location>
        <begin position="188"/>
        <end position="200"/>
    </location>
</feature>
<dbReference type="Proteomes" id="UP001321760">
    <property type="component" value="Unassembled WGS sequence"/>
</dbReference>
<comment type="caution">
    <text evidence="15">Lacks conserved residue(s) required for the propagation of feature annotation.</text>
</comment>
<feature type="disulfide bond" evidence="15">
    <location>
        <begin position="54"/>
        <end position="87"/>
    </location>
</feature>
<keyword evidence="17" id="KW-0812">Transmembrane</keyword>
<name>A0AAV9G7H5_9PEZI</name>
<dbReference type="PANTHER" id="PTHR37928">
    <property type="entry name" value="CFEM DOMAIN PROTEIN (AFU_ORTHOLOGUE AFUA_6G14090)"/>
    <property type="match status" value="1"/>
</dbReference>
<dbReference type="AlphaFoldDB" id="A0AAV9G7H5"/>
<accession>A0AAV9G7H5</accession>
<evidence type="ECO:0000256" key="15">
    <source>
        <dbReference type="PROSITE-ProRule" id="PRU01356"/>
    </source>
</evidence>
<dbReference type="GO" id="GO:0098552">
    <property type="term" value="C:side of membrane"/>
    <property type="evidence" value="ECO:0007669"/>
    <property type="project" value="UniProtKB-KW"/>
</dbReference>
<keyword evidence="10 15" id="KW-0408">Iron</keyword>
<keyword evidence="13" id="KW-0325">Glycoprotein</keyword>
<keyword evidence="9" id="KW-0732">Signal</keyword>
<keyword evidence="20" id="KW-1185">Reference proteome</keyword>
<comment type="similarity">
    <text evidence="3">Belongs to the RBT5 family.</text>
</comment>
<proteinExistence type="inferred from homology"/>
<evidence type="ECO:0000256" key="9">
    <source>
        <dbReference type="ARBA" id="ARBA00022729"/>
    </source>
</evidence>
<comment type="caution">
    <text evidence="19">The sequence shown here is derived from an EMBL/GenBank/DDBJ whole genome shotgun (WGS) entry which is preliminary data.</text>
</comment>
<dbReference type="GO" id="GO:0005576">
    <property type="term" value="C:extracellular region"/>
    <property type="evidence" value="ECO:0007669"/>
    <property type="project" value="UniProtKB-SubCell"/>
</dbReference>
<feature type="compositionally biased region" description="Low complexity" evidence="16">
    <location>
        <begin position="168"/>
        <end position="177"/>
    </location>
</feature>
<evidence type="ECO:0000256" key="10">
    <source>
        <dbReference type="ARBA" id="ARBA00023004"/>
    </source>
</evidence>
<keyword evidence="12 15" id="KW-1015">Disulfide bond</keyword>
<protein>
    <recommendedName>
        <fullName evidence="18">CFEM domain-containing protein</fullName>
    </recommendedName>
</protein>
<feature type="binding site" description="axial binding residue" evidence="15">
    <location>
        <position position="49"/>
    </location>
    <ligand>
        <name>heme</name>
        <dbReference type="ChEBI" id="CHEBI:30413"/>
    </ligand>
    <ligandPart>
        <name>Fe</name>
        <dbReference type="ChEBI" id="CHEBI:18248"/>
    </ligandPart>
</feature>
<evidence type="ECO:0000256" key="8">
    <source>
        <dbReference type="ARBA" id="ARBA00022723"/>
    </source>
</evidence>
<dbReference type="InterPro" id="IPR008427">
    <property type="entry name" value="Extracellular_membr_CFEM_dom"/>
</dbReference>
<dbReference type="SMART" id="SM00747">
    <property type="entry name" value="CFEM"/>
    <property type="match status" value="1"/>
</dbReference>
<dbReference type="PROSITE" id="PS52012">
    <property type="entry name" value="CFEM"/>
    <property type="match status" value="1"/>
</dbReference>
<evidence type="ECO:0000313" key="20">
    <source>
        <dbReference type="Proteomes" id="UP001321760"/>
    </source>
</evidence>
<evidence type="ECO:0000256" key="5">
    <source>
        <dbReference type="ARBA" id="ARBA00022525"/>
    </source>
</evidence>
<feature type="domain" description="CFEM" evidence="18">
    <location>
        <begin position="1"/>
        <end position="121"/>
    </location>
</feature>
<dbReference type="PANTHER" id="PTHR37928:SF1">
    <property type="entry name" value="CFEM DOMAIN PROTEIN (AFU_ORTHOLOGUE AFUA_6G14090)"/>
    <property type="match status" value="1"/>
</dbReference>
<feature type="transmembrane region" description="Helical" evidence="17">
    <location>
        <begin position="204"/>
        <end position="226"/>
    </location>
</feature>
<dbReference type="EMBL" id="MU865981">
    <property type="protein sequence ID" value="KAK4444122.1"/>
    <property type="molecule type" value="Genomic_DNA"/>
</dbReference>
<evidence type="ECO:0000256" key="12">
    <source>
        <dbReference type="ARBA" id="ARBA00023157"/>
    </source>
</evidence>
<gene>
    <name evidence="19" type="ORF">QBC34DRAFT_187861</name>
</gene>
<keyword evidence="11 17" id="KW-0472">Membrane</keyword>
<feature type="region of interest" description="Disordered" evidence="16">
    <location>
        <begin position="162"/>
        <end position="200"/>
    </location>
</feature>
<evidence type="ECO:0000256" key="16">
    <source>
        <dbReference type="SAM" id="MobiDB-lite"/>
    </source>
</evidence>
<keyword evidence="7" id="KW-0336">GPI-anchor</keyword>
<keyword evidence="6 15" id="KW-0349">Heme</keyword>
<evidence type="ECO:0000256" key="7">
    <source>
        <dbReference type="ARBA" id="ARBA00022622"/>
    </source>
</evidence>
<organism evidence="19 20">
    <name type="scientific">Podospora aff. communis PSN243</name>
    <dbReference type="NCBI Taxonomy" id="3040156"/>
    <lineage>
        <taxon>Eukaryota</taxon>
        <taxon>Fungi</taxon>
        <taxon>Dikarya</taxon>
        <taxon>Ascomycota</taxon>
        <taxon>Pezizomycotina</taxon>
        <taxon>Sordariomycetes</taxon>
        <taxon>Sordariomycetidae</taxon>
        <taxon>Sordariales</taxon>
        <taxon>Podosporaceae</taxon>
        <taxon>Podospora</taxon>
    </lineage>
</organism>
<evidence type="ECO:0000256" key="3">
    <source>
        <dbReference type="ARBA" id="ARBA00010031"/>
    </source>
</evidence>
<evidence type="ECO:0000259" key="18">
    <source>
        <dbReference type="PROSITE" id="PS52012"/>
    </source>
</evidence>
<evidence type="ECO:0000256" key="4">
    <source>
        <dbReference type="ARBA" id="ARBA00022475"/>
    </source>
</evidence>
<evidence type="ECO:0000256" key="13">
    <source>
        <dbReference type="ARBA" id="ARBA00023180"/>
    </source>
</evidence>
<dbReference type="GO" id="GO:0046872">
    <property type="term" value="F:metal ion binding"/>
    <property type="evidence" value="ECO:0007669"/>
    <property type="project" value="UniProtKB-UniRule"/>
</dbReference>
<reference evidence="19" key="1">
    <citation type="journal article" date="2023" name="Mol. Phylogenet. Evol.">
        <title>Genome-scale phylogeny and comparative genomics of the fungal order Sordariales.</title>
        <authorList>
            <person name="Hensen N."/>
            <person name="Bonometti L."/>
            <person name="Westerberg I."/>
            <person name="Brannstrom I.O."/>
            <person name="Guillou S."/>
            <person name="Cros-Aarteil S."/>
            <person name="Calhoun S."/>
            <person name="Haridas S."/>
            <person name="Kuo A."/>
            <person name="Mondo S."/>
            <person name="Pangilinan J."/>
            <person name="Riley R."/>
            <person name="LaButti K."/>
            <person name="Andreopoulos B."/>
            <person name="Lipzen A."/>
            <person name="Chen C."/>
            <person name="Yan M."/>
            <person name="Daum C."/>
            <person name="Ng V."/>
            <person name="Clum A."/>
            <person name="Steindorff A."/>
            <person name="Ohm R.A."/>
            <person name="Martin F."/>
            <person name="Silar P."/>
            <person name="Natvig D.O."/>
            <person name="Lalanne C."/>
            <person name="Gautier V."/>
            <person name="Ament-Velasquez S.L."/>
            <person name="Kruys A."/>
            <person name="Hutchinson M.I."/>
            <person name="Powell A.J."/>
            <person name="Barry K."/>
            <person name="Miller A.N."/>
            <person name="Grigoriev I.V."/>
            <person name="Debuchy R."/>
            <person name="Gladieux P."/>
            <person name="Hiltunen Thoren M."/>
            <person name="Johannesson H."/>
        </authorList>
    </citation>
    <scope>NUCLEOTIDE SEQUENCE</scope>
    <source>
        <strain evidence="19">PSN243</strain>
    </source>
</reference>
<sequence>MKYATIVTFGAGALAQSITDLPQCGQICIGNMIALSSSLGCPLVSGYPDARCFCSKPDFGYGIRDCTAQSCPPQDIAPVANLAAVLCAEAAVLPLEPGPVVPTSMPPVLESKSPERTATSSVVSTLTSGSLTLTTSVRTSLTMVMSVPTTLILDSSVVVAKTEEDGESTMSTTTGTSVRGAGVSDVQTTSTAAPKSTSTSEAGAALVTMGAGTLFAGAAGVVAMLAL</sequence>
<reference evidence="19" key="2">
    <citation type="submission" date="2023-05" db="EMBL/GenBank/DDBJ databases">
        <authorList>
            <consortium name="Lawrence Berkeley National Laboratory"/>
            <person name="Steindorff A."/>
            <person name="Hensen N."/>
            <person name="Bonometti L."/>
            <person name="Westerberg I."/>
            <person name="Brannstrom I.O."/>
            <person name="Guillou S."/>
            <person name="Cros-Aarteil S."/>
            <person name="Calhoun S."/>
            <person name="Haridas S."/>
            <person name="Kuo A."/>
            <person name="Mondo S."/>
            <person name="Pangilinan J."/>
            <person name="Riley R."/>
            <person name="Labutti K."/>
            <person name="Andreopoulos B."/>
            <person name="Lipzen A."/>
            <person name="Chen C."/>
            <person name="Yanf M."/>
            <person name="Daum C."/>
            <person name="Ng V."/>
            <person name="Clum A."/>
            <person name="Ohm R."/>
            <person name="Martin F."/>
            <person name="Silar P."/>
            <person name="Natvig D."/>
            <person name="Lalanne C."/>
            <person name="Gautier V."/>
            <person name="Ament-Velasquez S.L."/>
            <person name="Kruys A."/>
            <person name="Hutchinson M.I."/>
            <person name="Powell A.J."/>
            <person name="Barry K."/>
            <person name="Miller A.N."/>
            <person name="Grigoriev I.V."/>
            <person name="Debuchy R."/>
            <person name="Gladieux P."/>
            <person name="Thoren M.H."/>
            <person name="Johannesson H."/>
        </authorList>
    </citation>
    <scope>NUCLEOTIDE SEQUENCE</scope>
    <source>
        <strain evidence="19">PSN243</strain>
    </source>
</reference>
<dbReference type="GO" id="GO:0005886">
    <property type="term" value="C:plasma membrane"/>
    <property type="evidence" value="ECO:0007669"/>
    <property type="project" value="UniProtKB-SubCell"/>
</dbReference>
<keyword evidence="8 15" id="KW-0479">Metal-binding</keyword>
<dbReference type="Pfam" id="PF05730">
    <property type="entry name" value="CFEM"/>
    <property type="match status" value="1"/>
</dbReference>
<evidence type="ECO:0000256" key="11">
    <source>
        <dbReference type="ARBA" id="ARBA00023136"/>
    </source>
</evidence>
<evidence type="ECO:0000313" key="19">
    <source>
        <dbReference type="EMBL" id="KAK4444122.1"/>
    </source>
</evidence>
<dbReference type="InterPro" id="IPR051735">
    <property type="entry name" value="CFEM_domain"/>
</dbReference>
<keyword evidence="17" id="KW-1133">Transmembrane helix</keyword>
<keyword evidence="14" id="KW-0449">Lipoprotein</keyword>